<organism evidence="1 2">
    <name type="scientific">Maribacter algarum</name>
    <name type="common">ex Zhang et al. 2020</name>
    <dbReference type="NCBI Taxonomy" id="2578118"/>
    <lineage>
        <taxon>Bacteria</taxon>
        <taxon>Pseudomonadati</taxon>
        <taxon>Bacteroidota</taxon>
        <taxon>Flavobacteriia</taxon>
        <taxon>Flavobacteriales</taxon>
        <taxon>Flavobacteriaceae</taxon>
        <taxon>Maribacter</taxon>
    </lineage>
</organism>
<reference evidence="1 2" key="1">
    <citation type="submission" date="2019-05" db="EMBL/GenBank/DDBJ databases">
        <authorList>
            <person name="Zhang J.-Y."/>
            <person name="Feg X."/>
            <person name="Du Z.-J."/>
        </authorList>
    </citation>
    <scope>NUCLEOTIDE SEQUENCE [LARGE SCALE GENOMIC DNA]</scope>
    <source>
        <strain evidence="1 2">RZ26</strain>
    </source>
</reference>
<dbReference type="InterPro" id="IPR014710">
    <property type="entry name" value="RmlC-like_jellyroll"/>
</dbReference>
<dbReference type="AlphaFoldDB" id="A0A5S3PHS7"/>
<dbReference type="EMBL" id="VATY01000004">
    <property type="protein sequence ID" value="TMM53797.1"/>
    <property type="molecule type" value="Genomic_DNA"/>
</dbReference>
<dbReference type="RefSeq" id="WP_138659421.1">
    <property type="nucleotide sequence ID" value="NZ_VATY01000004.1"/>
</dbReference>
<comment type="caution">
    <text evidence="1">The sequence shown here is derived from an EMBL/GenBank/DDBJ whole genome shotgun (WGS) entry which is preliminary data.</text>
</comment>
<dbReference type="InterPro" id="IPR011051">
    <property type="entry name" value="RmlC_Cupin_sf"/>
</dbReference>
<protein>
    <recommendedName>
        <fullName evidence="3">Sugar epimerase</fullName>
    </recommendedName>
</protein>
<keyword evidence="2" id="KW-1185">Reference proteome</keyword>
<evidence type="ECO:0000313" key="2">
    <source>
        <dbReference type="Proteomes" id="UP000310314"/>
    </source>
</evidence>
<sequence length="142" mass="16391">MVFHNLIHGANFSDERGGLNFFNSFEMKEIVRMYEIAPSDTSTIRGWQGHKEEKKWFYCHSGSFVMNLIQIDDFDSPSRIITPERLLLASEKPSILEISGGYATGFKAQEENSKLLVFSNFSLEESKNDDFRFPLGQWPGQW</sequence>
<dbReference type="SUPFAM" id="SSF51182">
    <property type="entry name" value="RmlC-like cupins"/>
    <property type="match status" value="1"/>
</dbReference>
<proteinExistence type="predicted"/>
<evidence type="ECO:0000313" key="1">
    <source>
        <dbReference type="EMBL" id="TMM53797.1"/>
    </source>
</evidence>
<dbReference type="OrthoDB" id="826649at2"/>
<evidence type="ECO:0008006" key="3">
    <source>
        <dbReference type="Google" id="ProtNLM"/>
    </source>
</evidence>
<dbReference type="Gene3D" id="2.60.120.10">
    <property type="entry name" value="Jelly Rolls"/>
    <property type="match status" value="1"/>
</dbReference>
<gene>
    <name evidence="1" type="ORF">FEE95_18030</name>
</gene>
<accession>A0A5S3PHS7</accession>
<dbReference type="Proteomes" id="UP000310314">
    <property type="component" value="Unassembled WGS sequence"/>
</dbReference>
<name>A0A5S3PHS7_9FLAO</name>